<name>A0A1N6VM26_9RHOB</name>
<dbReference type="InterPro" id="IPR003594">
    <property type="entry name" value="HATPase_dom"/>
</dbReference>
<dbReference type="SUPFAM" id="SSF55874">
    <property type="entry name" value="ATPase domain of HSP90 chaperone/DNA topoisomerase II/histidine kinase"/>
    <property type="match status" value="1"/>
</dbReference>
<dbReference type="InterPro" id="IPR036097">
    <property type="entry name" value="HisK_dim/P_sf"/>
</dbReference>
<dbReference type="Gene3D" id="3.30.565.10">
    <property type="entry name" value="Histidine kinase-like ATPase, C-terminal domain"/>
    <property type="match status" value="1"/>
</dbReference>
<dbReference type="PIRSF" id="PIRSF037532">
    <property type="entry name" value="STHK_NtrY"/>
    <property type="match status" value="1"/>
</dbReference>
<dbReference type="Pfam" id="PF00672">
    <property type="entry name" value="HAMP"/>
    <property type="match status" value="1"/>
</dbReference>
<evidence type="ECO:0000256" key="15">
    <source>
        <dbReference type="SAM" id="MobiDB-lite"/>
    </source>
</evidence>
<dbReference type="InterPro" id="IPR017232">
    <property type="entry name" value="NtrY"/>
</dbReference>
<dbReference type="InterPro" id="IPR045671">
    <property type="entry name" value="NtrY-like_N"/>
</dbReference>
<evidence type="ECO:0000256" key="16">
    <source>
        <dbReference type="SAM" id="Phobius"/>
    </source>
</evidence>
<dbReference type="InterPro" id="IPR000014">
    <property type="entry name" value="PAS"/>
</dbReference>
<dbReference type="PROSITE" id="PS50885">
    <property type="entry name" value="HAMP"/>
    <property type="match status" value="1"/>
</dbReference>
<feature type="domain" description="Histidine kinase" evidence="17">
    <location>
        <begin position="540"/>
        <end position="758"/>
    </location>
</feature>
<dbReference type="Gene3D" id="6.10.340.10">
    <property type="match status" value="1"/>
</dbReference>
<dbReference type="Pfam" id="PF00512">
    <property type="entry name" value="HisKA"/>
    <property type="match status" value="1"/>
</dbReference>
<dbReference type="GO" id="GO:0006355">
    <property type="term" value="P:regulation of DNA-templated transcription"/>
    <property type="evidence" value="ECO:0007669"/>
    <property type="project" value="InterPro"/>
</dbReference>
<dbReference type="InterPro" id="IPR003661">
    <property type="entry name" value="HisK_dim/P_dom"/>
</dbReference>
<reference evidence="20 21" key="1">
    <citation type="submission" date="2017-01" db="EMBL/GenBank/DDBJ databases">
        <authorList>
            <person name="Varghese N."/>
            <person name="Submissions S."/>
        </authorList>
    </citation>
    <scope>NUCLEOTIDE SEQUENCE [LARGE SCALE GENOMIC DNA]</scope>
    <source>
        <strain evidence="20 21">ATCC 700171</strain>
    </source>
</reference>
<dbReference type="EC" id="2.7.13.3" evidence="3"/>
<protein>
    <recommendedName>
        <fullName evidence="3">histidine kinase</fullName>
        <ecNumber evidence="3">2.7.13.3</ecNumber>
    </recommendedName>
</protein>
<feature type="domain" description="HAMP" evidence="19">
    <location>
        <begin position="349"/>
        <end position="402"/>
    </location>
</feature>
<evidence type="ECO:0000256" key="3">
    <source>
        <dbReference type="ARBA" id="ARBA00012438"/>
    </source>
</evidence>
<gene>
    <name evidence="20" type="ORF">SAMN05421641_11439</name>
</gene>
<dbReference type="InterPro" id="IPR035965">
    <property type="entry name" value="PAS-like_dom_sf"/>
</dbReference>
<dbReference type="CDD" id="cd00082">
    <property type="entry name" value="HisKA"/>
    <property type="match status" value="1"/>
</dbReference>
<dbReference type="PRINTS" id="PR00344">
    <property type="entry name" value="BCTRLSENSOR"/>
</dbReference>
<comment type="catalytic activity">
    <reaction evidence="1">
        <text>ATP + protein L-histidine = ADP + protein N-phospho-L-histidine.</text>
        <dbReference type="EC" id="2.7.13.3"/>
    </reaction>
</comment>
<evidence type="ECO:0000256" key="8">
    <source>
        <dbReference type="ARBA" id="ARBA00022741"/>
    </source>
</evidence>
<dbReference type="InterPro" id="IPR013767">
    <property type="entry name" value="PAS_fold"/>
</dbReference>
<keyword evidence="13 16" id="KW-0472">Membrane</keyword>
<feature type="coiled-coil region" evidence="14">
    <location>
        <begin position="383"/>
        <end position="414"/>
    </location>
</feature>
<dbReference type="FunFam" id="1.10.287.130:FF:000107">
    <property type="entry name" value="Sensor histidine kinase YycG"/>
    <property type="match status" value="1"/>
</dbReference>
<evidence type="ECO:0000259" key="18">
    <source>
        <dbReference type="PROSITE" id="PS50112"/>
    </source>
</evidence>
<feature type="transmembrane region" description="Helical" evidence="16">
    <location>
        <begin position="123"/>
        <end position="145"/>
    </location>
</feature>
<dbReference type="PROSITE" id="PS50109">
    <property type="entry name" value="HIS_KIN"/>
    <property type="match status" value="1"/>
</dbReference>
<dbReference type="InterPro" id="IPR004358">
    <property type="entry name" value="Sig_transdc_His_kin-like_C"/>
</dbReference>
<dbReference type="CDD" id="cd00130">
    <property type="entry name" value="PAS"/>
    <property type="match status" value="1"/>
</dbReference>
<dbReference type="Pfam" id="PF19312">
    <property type="entry name" value="NtrY_N"/>
    <property type="match status" value="1"/>
</dbReference>
<dbReference type="SMART" id="SM00387">
    <property type="entry name" value="HATPase_c"/>
    <property type="match status" value="1"/>
</dbReference>
<keyword evidence="4" id="KW-1003">Cell membrane</keyword>
<dbReference type="NCBIfam" id="TIGR00229">
    <property type="entry name" value="sensory_box"/>
    <property type="match status" value="1"/>
</dbReference>
<dbReference type="PANTHER" id="PTHR43065:SF10">
    <property type="entry name" value="PEROXIDE STRESS-ACTIVATED HISTIDINE KINASE MAK3"/>
    <property type="match status" value="1"/>
</dbReference>
<dbReference type="Gene3D" id="1.10.287.130">
    <property type="match status" value="1"/>
</dbReference>
<keyword evidence="9 20" id="KW-0418">Kinase</keyword>
<dbReference type="SMART" id="SM00388">
    <property type="entry name" value="HisKA"/>
    <property type="match status" value="1"/>
</dbReference>
<comment type="subcellular location">
    <subcellularLocation>
        <location evidence="2">Cell membrane</location>
        <topology evidence="2">Multi-pass membrane protein</topology>
    </subcellularLocation>
</comment>
<dbReference type="AlphaFoldDB" id="A0A1N6VM26"/>
<evidence type="ECO:0000256" key="1">
    <source>
        <dbReference type="ARBA" id="ARBA00000085"/>
    </source>
</evidence>
<keyword evidence="11 16" id="KW-1133">Transmembrane helix</keyword>
<evidence type="ECO:0000313" key="20">
    <source>
        <dbReference type="EMBL" id="SIQ78900.1"/>
    </source>
</evidence>
<organism evidence="20 21">
    <name type="scientific">Paracoccus thiocyanatus</name>
    <dbReference type="NCBI Taxonomy" id="34006"/>
    <lineage>
        <taxon>Bacteria</taxon>
        <taxon>Pseudomonadati</taxon>
        <taxon>Pseudomonadota</taxon>
        <taxon>Alphaproteobacteria</taxon>
        <taxon>Rhodobacterales</taxon>
        <taxon>Paracoccaceae</taxon>
        <taxon>Paracoccus</taxon>
    </lineage>
</organism>
<keyword evidence="6" id="KW-0808">Transferase</keyword>
<evidence type="ECO:0000256" key="12">
    <source>
        <dbReference type="ARBA" id="ARBA00023012"/>
    </source>
</evidence>
<feature type="transmembrane region" description="Helical" evidence="16">
    <location>
        <begin position="327"/>
        <end position="348"/>
    </location>
</feature>
<dbReference type="PANTHER" id="PTHR43065">
    <property type="entry name" value="SENSOR HISTIDINE KINASE"/>
    <property type="match status" value="1"/>
</dbReference>
<dbReference type="CDD" id="cd06225">
    <property type="entry name" value="HAMP"/>
    <property type="match status" value="1"/>
</dbReference>
<evidence type="ECO:0000259" key="19">
    <source>
        <dbReference type="PROSITE" id="PS50885"/>
    </source>
</evidence>
<dbReference type="InterPro" id="IPR003660">
    <property type="entry name" value="HAMP_dom"/>
</dbReference>
<dbReference type="SUPFAM" id="SSF47384">
    <property type="entry name" value="Homodimeric domain of signal transducing histidine kinase"/>
    <property type="match status" value="1"/>
</dbReference>
<dbReference type="GO" id="GO:0000155">
    <property type="term" value="F:phosphorelay sensor kinase activity"/>
    <property type="evidence" value="ECO:0007669"/>
    <property type="project" value="InterPro"/>
</dbReference>
<dbReference type="SMART" id="SM00304">
    <property type="entry name" value="HAMP"/>
    <property type="match status" value="1"/>
</dbReference>
<evidence type="ECO:0000256" key="11">
    <source>
        <dbReference type="ARBA" id="ARBA00022989"/>
    </source>
</evidence>
<feature type="transmembrane region" description="Helical" evidence="16">
    <location>
        <begin position="81"/>
        <end position="102"/>
    </location>
</feature>
<dbReference type="PROSITE" id="PS50112">
    <property type="entry name" value="PAS"/>
    <property type="match status" value="1"/>
</dbReference>
<evidence type="ECO:0000256" key="7">
    <source>
        <dbReference type="ARBA" id="ARBA00022692"/>
    </source>
</evidence>
<evidence type="ECO:0000256" key="14">
    <source>
        <dbReference type="SAM" id="Coils"/>
    </source>
</evidence>
<evidence type="ECO:0000259" key="17">
    <source>
        <dbReference type="PROSITE" id="PS50109"/>
    </source>
</evidence>
<dbReference type="InterPro" id="IPR005467">
    <property type="entry name" value="His_kinase_dom"/>
</dbReference>
<dbReference type="SUPFAM" id="SSF158472">
    <property type="entry name" value="HAMP domain-like"/>
    <property type="match status" value="1"/>
</dbReference>
<accession>A0A1N6VM26</accession>
<dbReference type="GO" id="GO:0005524">
    <property type="term" value="F:ATP binding"/>
    <property type="evidence" value="ECO:0007669"/>
    <property type="project" value="UniProtKB-KW"/>
</dbReference>
<evidence type="ECO:0000256" key="4">
    <source>
        <dbReference type="ARBA" id="ARBA00022475"/>
    </source>
</evidence>
<dbReference type="SUPFAM" id="SSF55785">
    <property type="entry name" value="PYP-like sensor domain (PAS domain)"/>
    <property type="match status" value="1"/>
</dbReference>
<dbReference type="Pfam" id="PF00989">
    <property type="entry name" value="PAS"/>
    <property type="match status" value="1"/>
</dbReference>
<dbReference type="Gene3D" id="3.30.450.20">
    <property type="entry name" value="PAS domain"/>
    <property type="match status" value="1"/>
</dbReference>
<evidence type="ECO:0000256" key="9">
    <source>
        <dbReference type="ARBA" id="ARBA00022777"/>
    </source>
</evidence>
<evidence type="ECO:0000256" key="6">
    <source>
        <dbReference type="ARBA" id="ARBA00022679"/>
    </source>
</evidence>
<feature type="transmembrane region" description="Helical" evidence="16">
    <location>
        <begin position="49"/>
        <end position="69"/>
    </location>
</feature>
<dbReference type="EMBL" id="FTMK01000014">
    <property type="protein sequence ID" value="SIQ78900.1"/>
    <property type="molecule type" value="Genomic_DNA"/>
</dbReference>
<evidence type="ECO:0000256" key="13">
    <source>
        <dbReference type="ARBA" id="ARBA00023136"/>
    </source>
</evidence>
<dbReference type="Pfam" id="PF02518">
    <property type="entry name" value="HATPase_c"/>
    <property type="match status" value="1"/>
</dbReference>
<keyword evidence="14" id="KW-0175">Coiled coil</keyword>
<keyword evidence="12" id="KW-0902">Two-component regulatory system</keyword>
<keyword evidence="7 16" id="KW-0812">Transmembrane</keyword>
<evidence type="ECO:0000313" key="21">
    <source>
        <dbReference type="Proteomes" id="UP000323956"/>
    </source>
</evidence>
<evidence type="ECO:0000256" key="10">
    <source>
        <dbReference type="ARBA" id="ARBA00022840"/>
    </source>
</evidence>
<dbReference type="GO" id="GO:0005886">
    <property type="term" value="C:plasma membrane"/>
    <property type="evidence" value="ECO:0007669"/>
    <property type="project" value="UniProtKB-SubCell"/>
</dbReference>
<feature type="domain" description="PAS" evidence="18">
    <location>
        <begin position="414"/>
        <end position="453"/>
    </location>
</feature>
<keyword evidence="8" id="KW-0547">Nucleotide-binding</keyword>
<evidence type="ECO:0000256" key="2">
    <source>
        <dbReference type="ARBA" id="ARBA00004651"/>
    </source>
</evidence>
<keyword evidence="5" id="KW-0597">Phosphoprotein</keyword>
<proteinExistence type="predicted"/>
<dbReference type="SMART" id="SM00091">
    <property type="entry name" value="PAS"/>
    <property type="match status" value="1"/>
</dbReference>
<evidence type="ECO:0000256" key="5">
    <source>
        <dbReference type="ARBA" id="ARBA00022553"/>
    </source>
</evidence>
<dbReference type="Proteomes" id="UP000323956">
    <property type="component" value="Unassembled WGS sequence"/>
</dbReference>
<dbReference type="InterPro" id="IPR036890">
    <property type="entry name" value="HATPase_C_sf"/>
</dbReference>
<keyword evidence="10" id="KW-0067">ATP-binding</keyword>
<feature type="region of interest" description="Disordered" evidence="15">
    <location>
        <begin position="756"/>
        <end position="776"/>
    </location>
</feature>
<sequence>MALRESLKGHKRLRHSGETVRAGKVAGTLSRGTWERVARLRRLRRYRNAATLGLALLGPALAGLTFAVMGPFADATAGGTVLRLVLLADLLYLIVLTGLVVARMTRIVAARRKSAAGSRLHMRLVGVFATIALVPTVLVALFAGLTVNIGLEGWFSNRVQQVVSTSLAAAEAYQEEHRRDLTNDAKLLAGALTQAARQNPMLEDGELRLLLGQGQALIQRGLREAYVIDGRGAIRARGERSYQFWYEEPSPAQFDEAATRGLVLIEDWQNNEFRAMVPLAPLADRYLYVTRDVDGSLLGLLDDTRQTVGDYQRLEQERGRVLFEFSLLYLGFALLLVAGAMWLGLWFADRLSGPIGRLAEASGQVGDGNLDLQILPADTGDEIQTLGESFNRMTRQLKQQRQELVESYRAADDQRRLFDSVLSSVTAGVIGLDAAGEIDFLNRSATRLLGLDPATAHDQLLSEAVPEFAPLFARLSQSVNESVQDEIRLSRQGRVESLLVRMAIRRGAAGGLEGYVVALDDVTDLVSAQRMAAWGDVARRVAHEIKNPLTPIQLSAERLKRKFAPLAGEDAEALEQLTGVIIRQTNDLRRIVDEFSRFARMPEPDRKETDIAKLLRDAELMQRDALQGALVSDIPDEPVIVDADAGMMRQVFTNLLKNAGEAIDELRQDPPAGWSPQVHVTLSVAPDSVAIRITDNGPGLPHDRTRLFEPYVTMKAGGTGLGLPIVKKIVEEHGGSLVLTDAPQGRGAMAEIRLPRERQPVRLSARRHKHEQEALK</sequence>